<comment type="caution">
    <text evidence="1">The sequence shown here is derived from an EMBL/GenBank/DDBJ whole genome shotgun (WGS) entry which is preliminary data.</text>
</comment>
<sequence>MSTPNPQSIRDRVLLVIRAVTTDNRRFKELEERTRVPAATWRSFWNRDGALPSGAMLEELGREWPQFAFWILTGIDDWESGHVAPATALHLEPSHRTESAPATAYFAARVKRDNKRPSALPSGVSESFDKLTKQSKAIEKLGGHAAITELRDELVSRGVIEQPAAVKLSALRLSDLLKDTSDPVIDRAIEVLERELSKQQSTALAALKDARDADLLSRRRTQEDSDKKN</sequence>
<accession>B1SX78</accession>
<dbReference type="Proteomes" id="UP000004814">
    <property type="component" value="Unassembled WGS sequence"/>
</dbReference>
<proteinExistence type="predicted"/>
<dbReference type="PATRIC" id="fig|396597.7.peg.8419"/>
<evidence type="ECO:0000313" key="2">
    <source>
        <dbReference type="Proteomes" id="UP000004814"/>
    </source>
</evidence>
<protein>
    <submittedName>
        <fullName evidence="1">Uncharacterized protein</fullName>
    </submittedName>
</protein>
<dbReference type="EMBL" id="ABLK01000002">
    <property type="protein sequence ID" value="EDT44129.1"/>
    <property type="molecule type" value="Genomic_DNA"/>
</dbReference>
<name>B1SX78_9BURK</name>
<dbReference type="AlphaFoldDB" id="B1SX78"/>
<evidence type="ECO:0000313" key="1">
    <source>
        <dbReference type="EMBL" id="EDT44129.1"/>
    </source>
</evidence>
<gene>
    <name evidence="1" type="ORF">BamMEX5DRAFT_0144</name>
</gene>
<organism evidence="1 2">
    <name type="scientific">Burkholderia ambifaria MEX-5</name>
    <dbReference type="NCBI Taxonomy" id="396597"/>
    <lineage>
        <taxon>Bacteria</taxon>
        <taxon>Pseudomonadati</taxon>
        <taxon>Pseudomonadota</taxon>
        <taxon>Betaproteobacteria</taxon>
        <taxon>Burkholderiales</taxon>
        <taxon>Burkholderiaceae</taxon>
        <taxon>Burkholderia</taxon>
        <taxon>Burkholderia cepacia complex</taxon>
    </lineage>
</organism>
<reference evidence="1 2" key="1">
    <citation type="submission" date="2008-03" db="EMBL/GenBank/DDBJ databases">
        <title>Sequencing of the draft genome and assembly of Burkholderia ambifaria MEX-5.</title>
        <authorList>
            <consortium name="US DOE Joint Genome Institute (JGI-PGF)"/>
            <person name="Copeland A."/>
            <person name="Lucas S."/>
            <person name="Lapidus A."/>
            <person name="Glavina del Rio T."/>
            <person name="Dalin E."/>
            <person name="Tice H."/>
            <person name="Bruce D."/>
            <person name="Goodwin L."/>
            <person name="Pitluck S."/>
            <person name="Larimer F."/>
            <person name="Land M.L."/>
            <person name="Hauser L."/>
            <person name="Tiedje J."/>
            <person name="Richardson P."/>
        </authorList>
    </citation>
    <scope>NUCLEOTIDE SEQUENCE [LARGE SCALE GENOMIC DNA]</scope>
    <source>
        <strain evidence="1 2">MEX-5</strain>
    </source>
</reference>